<dbReference type="InterPro" id="IPR036188">
    <property type="entry name" value="FAD/NAD-bd_sf"/>
</dbReference>
<reference evidence="12 13" key="1">
    <citation type="submission" date="2016-07" db="EMBL/GenBank/DDBJ databases">
        <title>Draft genome sequence of Prauserella muralis DSM 45305, isolated from a mould-covered wall in an indoor environment.</title>
        <authorList>
            <person name="Ruckert C."/>
            <person name="Albersmeier A."/>
            <person name="Jiang C.-L."/>
            <person name="Jiang Y."/>
            <person name="Kalinowski J."/>
            <person name="Schneider O."/>
            <person name="Winkler A."/>
            <person name="Zotchev S.B."/>
        </authorList>
    </citation>
    <scope>NUCLEOTIDE SEQUENCE [LARGE SCALE GENOMIC DNA]</scope>
    <source>
        <strain evidence="12 13">DSM 45305</strain>
    </source>
</reference>
<keyword evidence="6 10" id="KW-0521">NADP</keyword>
<evidence type="ECO:0000256" key="10">
    <source>
        <dbReference type="PIRSR" id="PIRSR000362-2"/>
    </source>
</evidence>
<evidence type="ECO:0000256" key="4">
    <source>
        <dbReference type="ARBA" id="ARBA00022630"/>
    </source>
</evidence>
<sequence>MTRSDTGRVVVVGAGPAGLYTAQCLLDGGAEVDVIDRLAAPYGLVRYGVAPDHVRMKSVVGVLRKPFATGAGFIGNVTVGRDVSLAQLREHYHAVVYATGCPLDRSLDIPGEGLAGSIGSSRLVGWYCGHPDLADFAPPLDQPGAVVIGAGNVALDVARVLATRADRLRGTDVPDRVLAALAASRVRDIHILVRRGPRDARFTPAELRQLGELDDTRVVVHDDGTLDRPDDEDLDLRRRQNLGILREWAARERGAGERGVHLWFQRSPVALRGDDRVRQVVAERNTVERGRISPTGEWHTIGAGLVVRAVGYRSEPVDGLPFDPATGTVSHEHGRVSPGLYVAGWLKRGPSGVIGTNKADGAETAAAVLEDLPRLPAPAHPSTERLRRVLDERGARHTDWSGWLRIDAAEQELGRRRGAERVKVGDRHTMISLAIAEGARLCTS</sequence>
<feature type="binding site" evidence="9">
    <location>
        <position position="17"/>
    </location>
    <ligand>
        <name>FAD</name>
        <dbReference type="ChEBI" id="CHEBI:57692"/>
    </ligand>
</feature>
<dbReference type="EMBL" id="MASW01000002">
    <property type="protein sequence ID" value="PXY27671.1"/>
    <property type="molecule type" value="Genomic_DNA"/>
</dbReference>
<evidence type="ECO:0000256" key="8">
    <source>
        <dbReference type="ARBA" id="ARBA00047776"/>
    </source>
</evidence>
<evidence type="ECO:0000313" key="13">
    <source>
        <dbReference type="Proteomes" id="UP000249915"/>
    </source>
</evidence>
<evidence type="ECO:0000256" key="2">
    <source>
        <dbReference type="ARBA" id="ARBA00008312"/>
    </source>
</evidence>
<comment type="catalytic activity">
    <reaction evidence="8">
        <text>2 reduced [2Fe-2S]-[ferredoxin] + NADP(+) + H(+) = 2 oxidized [2Fe-2S]-[ferredoxin] + NADPH</text>
        <dbReference type="Rhea" id="RHEA:20125"/>
        <dbReference type="Rhea" id="RHEA-COMP:10000"/>
        <dbReference type="Rhea" id="RHEA-COMP:10001"/>
        <dbReference type="ChEBI" id="CHEBI:15378"/>
        <dbReference type="ChEBI" id="CHEBI:33737"/>
        <dbReference type="ChEBI" id="CHEBI:33738"/>
        <dbReference type="ChEBI" id="CHEBI:57783"/>
        <dbReference type="ChEBI" id="CHEBI:58349"/>
        <dbReference type="EC" id="1.18.1.2"/>
    </reaction>
</comment>
<dbReference type="GO" id="GO:0004324">
    <property type="term" value="F:ferredoxin-NADP+ reductase activity"/>
    <property type="evidence" value="ECO:0007669"/>
    <property type="project" value="UniProtKB-EC"/>
</dbReference>
<dbReference type="RefSeq" id="WP_112281677.1">
    <property type="nucleotide sequence ID" value="NZ_MASW01000002.1"/>
</dbReference>
<dbReference type="EC" id="1.18.1.2" evidence="3"/>
<dbReference type="Gene3D" id="3.50.50.60">
    <property type="entry name" value="FAD/NAD(P)-binding domain"/>
    <property type="match status" value="1"/>
</dbReference>
<evidence type="ECO:0000259" key="11">
    <source>
        <dbReference type="Pfam" id="PF07992"/>
    </source>
</evidence>
<evidence type="ECO:0000256" key="7">
    <source>
        <dbReference type="ARBA" id="ARBA00023002"/>
    </source>
</evidence>
<comment type="caution">
    <text evidence="12">The sequence shown here is derived from an EMBL/GenBank/DDBJ whole genome shotgun (WGS) entry which is preliminary data.</text>
</comment>
<feature type="binding site" evidence="10">
    <location>
        <begin position="194"/>
        <end position="195"/>
    </location>
    <ligand>
        <name>NADP(+)</name>
        <dbReference type="ChEBI" id="CHEBI:58349"/>
    </ligand>
</feature>
<dbReference type="Gene3D" id="3.40.50.720">
    <property type="entry name" value="NAD(P)-binding Rossmann-like Domain"/>
    <property type="match status" value="1"/>
</dbReference>
<feature type="domain" description="FAD/NAD(P)-binding" evidence="11">
    <location>
        <begin position="8"/>
        <end position="178"/>
    </location>
</feature>
<evidence type="ECO:0000256" key="1">
    <source>
        <dbReference type="ARBA" id="ARBA00001974"/>
    </source>
</evidence>
<dbReference type="SUPFAM" id="SSF51971">
    <property type="entry name" value="Nucleotide-binding domain"/>
    <property type="match status" value="2"/>
</dbReference>
<accession>A0A2V4B094</accession>
<dbReference type="PRINTS" id="PR00419">
    <property type="entry name" value="ADXRDTASE"/>
</dbReference>
<keyword evidence="4" id="KW-0285">Flavoprotein</keyword>
<feature type="binding site" evidence="9">
    <location>
        <position position="345"/>
    </location>
    <ligand>
        <name>FAD</name>
        <dbReference type="ChEBI" id="CHEBI:57692"/>
    </ligand>
</feature>
<dbReference type="InterPro" id="IPR021163">
    <property type="entry name" value="Ferredox_Rdtase_adrenod"/>
</dbReference>
<dbReference type="InterPro" id="IPR055275">
    <property type="entry name" value="Ferredox_Rdtase"/>
</dbReference>
<dbReference type="PANTHER" id="PTHR48467">
    <property type="entry name" value="GLUTAMATE SYNTHASE 1 [NADH], CHLOROPLASTIC-LIKE"/>
    <property type="match status" value="1"/>
</dbReference>
<keyword evidence="13" id="KW-1185">Reference proteome</keyword>
<feature type="binding site" evidence="9">
    <location>
        <position position="44"/>
    </location>
    <ligand>
        <name>FAD</name>
        <dbReference type="ChEBI" id="CHEBI:57692"/>
    </ligand>
</feature>
<feature type="binding site" evidence="10">
    <location>
        <position position="352"/>
    </location>
    <ligand>
        <name>NADP(+)</name>
        <dbReference type="ChEBI" id="CHEBI:58349"/>
    </ligand>
</feature>
<evidence type="ECO:0000256" key="9">
    <source>
        <dbReference type="PIRSR" id="PIRSR000362-1"/>
    </source>
</evidence>
<evidence type="ECO:0000256" key="3">
    <source>
        <dbReference type="ARBA" id="ARBA00013223"/>
    </source>
</evidence>
<dbReference type="PANTHER" id="PTHR48467:SF1">
    <property type="entry name" value="GLUTAMATE SYNTHASE 1 [NADH], CHLOROPLASTIC-LIKE"/>
    <property type="match status" value="1"/>
</dbReference>
<feature type="binding site" evidence="10">
    <location>
        <position position="206"/>
    </location>
    <ligand>
        <name>NADP(+)</name>
        <dbReference type="ChEBI" id="CHEBI:58349"/>
    </ligand>
</feature>
<dbReference type="PIRSF" id="PIRSF000362">
    <property type="entry name" value="FNR"/>
    <property type="match status" value="1"/>
</dbReference>
<evidence type="ECO:0000256" key="5">
    <source>
        <dbReference type="ARBA" id="ARBA00022827"/>
    </source>
</evidence>
<comment type="similarity">
    <text evidence="2">Belongs to the ferredoxin--NADP reductase type 1 family.</text>
</comment>
<dbReference type="Pfam" id="PF07992">
    <property type="entry name" value="Pyr_redox_2"/>
    <property type="match status" value="1"/>
</dbReference>
<dbReference type="Proteomes" id="UP000249915">
    <property type="component" value="Unassembled WGS sequence"/>
</dbReference>
<feature type="binding site" evidence="9">
    <location>
        <position position="79"/>
    </location>
    <ligand>
        <name>FAD</name>
        <dbReference type="ChEBI" id="CHEBI:57692"/>
    </ligand>
</feature>
<proteinExistence type="inferred from homology"/>
<dbReference type="AlphaFoldDB" id="A0A2V4B094"/>
<dbReference type="InterPro" id="IPR023753">
    <property type="entry name" value="FAD/NAD-binding_dom"/>
</dbReference>
<organism evidence="12 13">
    <name type="scientific">Prauserella muralis</name>
    <dbReference type="NCBI Taxonomy" id="588067"/>
    <lineage>
        <taxon>Bacteria</taxon>
        <taxon>Bacillati</taxon>
        <taxon>Actinomycetota</taxon>
        <taxon>Actinomycetes</taxon>
        <taxon>Pseudonocardiales</taxon>
        <taxon>Pseudonocardiaceae</taxon>
        <taxon>Prauserella</taxon>
    </lineage>
</organism>
<evidence type="ECO:0000313" key="12">
    <source>
        <dbReference type="EMBL" id="PXY27671.1"/>
    </source>
</evidence>
<dbReference type="OrthoDB" id="289202at2"/>
<name>A0A2V4B094_9PSEU</name>
<comment type="cofactor">
    <cofactor evidence="1 9">
        <name>FAD</name>
        <dbReference type="ChEBI" id="CHEBI:57692"/>
    </cofactor>
</comment>
<protein>
    <recommendedName>
        <fullName evidence="3">ferredoxin--NADP(+) reductase</fullName>
        <ecNumber evidence="3">1.18.1.2</ecNumber>
    </recommendedName>
</protein>
<gene>
    <name evidence="12" type="ORF">BAY60_14820</name>
</gene>
<evidence type="ECO:0000256" key="6">
    <source>
        <dbReference type="ARBA" id="ARBA00022857"/>
    </source>
</evidence>
<feature type="binding site" evidence="9">
    <location>
        <begin position="352"/>
        <end position="354"/>
    </location>
    <ligand>
        <name>FAD</name>
        <dbReference type="ChEBI" id="CHEBI:57692"/>
    </ligand>
</feature>
<keyword evidence="7" id="KW-0560">Oxidoreductase</keyword>
<keyword evidence="5 9" id="KW-0274">FAD</keyword>